<accession>A0A3Q9BX00</accession>
<keyword evidence="2" id="KW-1185">Reference proteome</keyword>
<name>A0A3Q9BX00_9ACTN</name>
<gene>
    <name evidence="1" type="ORF">EJC51_06350</name>
</gene>
<dbReference type="EMBL" id="CP034463">
    <property type="protein sequence ID" value="AZP15755.1"/>
    <property type="molecule type" value="Genomic_DNA"/>
</dbReference>
<dbReference type="KEGG" id="saqu:EJC51_06350"/>
<evidence type="ECO:0000313" key="1">
    <source>
        <dbReference type="EMBL" id="AZP15755.1"/>
    </source>
</evidence>
<dbReference type="RefSeq" id="WP_126270126.1">
    <property type="nucleotide sequence ID" value="NZ_CP034463.1"/>
</dbReference>
<proteinExistence type="predicted"/>
<organism evidence="1 2">
    <name type="scientific">Streptomyces aquilus</name>
    <dbReference type="NCBI Taxonomy" id="2548456"/>
    <lineage>
        <taxon>Bacteria</taxon>
        <taxon>Bacillati</taxon>
        <taxon>Actinomycetota</taxon>
        <taxon>Actinomycetes</taxon>
        <taxon>Kitasatosporales</taxon>
        <taxon>Streptomycetaceae</taxon>
        <taxon>Streptomyces</taxon>
    </lineage>
</organism>
<sequence>MYSSRTAVPASCAFVSDCSTKPPGLGYASDRNTWNDWSAVDSSPWNTWSVALAKPDSERLLLVSPELADALSTIIRRLLRDIDRGNGTLSSPL</sequence>
<protein>
    <submittedName>
        <fullName evidence="1">Uncharacterized protein</fullName>
    </submittedName>
</protein>
<reference evidence="1 2" key="1">
    <citation type="submission" date="2018-12" db="EMBL/GenBank/DDBJ databases">
        <authorList>
            <person name="Li K."/>
        </authorList>
    </citation>
    <scope>NUCLEOTIDE SEQUENCE [LARGE SCALE GENOMIC DNA]</scope>
    <source>
        <strain evidence="2">CR22</strain>
    </source>
</reference>
<dbReference type="AlphaFoldDB" id="A0A3Q9BX00"/>
<evidence type="ECO:0000313" key="2">
    <source>
        <dbReference type="Proteomes" id="UP000280197"/>
    </source>
</evidence>
<dbReference type="Proteomes" id="UP000280197">
    <property type="component" value="Chromosome"/>
</dbReference>